<dbReference type="EMBL" id="NIZV01000045">
    <property type="protein sequence ID" value="RSM16152.1"/>
    <property type="molecule type" value="Genomic_DNA"/>
</dbReference>
<feature type="transmembrane region" description="Helical" evidence="1">
    <location>
        <begin position="15"/>
        <end position="33"/>
    </location>
</feature>
<proteinExistence type="predicted"/>
<protein>
    <submittedName>
        <fullName evidence="2">Uncharacterized protein</fullName>
    </submittedName>
</protein>
<keyword evidence="1" id="KW-1133">Transmembrane helix</keyword>
<keyword evidence="3" id="KW-1185">Reference proteome</keyword>
<keyword evidence="1" id="KW-0812">Transmembrane</keyword>
<reference evidence="2 3" key="1">
    <citation type="submission" date="2017-06" db="EMBL/GenBank/DDBJ databases">
        <title>Cmopartive genomic analysis of Ambrosia Fusariam Clade fungi.</title>
        <authorList>
            <person name="Stajich J.E."/>
            <person name="Carrillo J."/>
            <person name="Kijimoto T."/>
            <person name="Eskalen A."/>
            <person name="O'Donnell K."/>
            <person name="Kasson M."/>
        </authorList>
    </citation>
    <scope>NUCLEOTIDE SEQUENCE [LARGE SCALE GENOMIC DNA]</scope>
    <source>
        <strain evidence="2 3">NRRL 20438</strain>
    </source>
</reference>
<evidence type="ECO:0000256" key="1">
    <source>
        <dbReference type="SAM" id="Phobius"/>
    </source>
</evidence>
<sequence length="72" mass="8485">MHAVPSPQEEKQEKLHEWFEIGAITMLAAYAIGCKMENRIRDKTEGTEVTLTTEEKVEDKTDYEKRGFRYIY</sequence>
<gene>
    <name evidence="2" type="ORF">CDV31_004615</name>
</gene>
<accession>A0A428UPP6</accession>
<organism evidence="2 3">
    <name type="scientific">Fusarium ambrosium</name>
    <dbReference type="NCBI Taxonomy" id="131363"/>
    <lineage>
        <taxon>Eukaryota</taxon>
        <taxon>Fungi</taxon>
        <taxon>Dikarya</taxon>
        <taxon>Ascomycota</taxon>
        <taxon>Pezizomycotina</taxon>
        <taxon>Sordariomycetes</taxon>
        <taxon>Hypocreomycetidae</taxon>
        <taxon>Hypocreales</taxon>
        <taxon>Nectriaceae</taxon>
        <taxon>Fusarium</taxon>
        <taxon>Fusarium solani species complex</taxon>
    </lineage>
</organism>
<evidence type="ECO:0000313" key="3">
    <source>
        <dbReference type="Proteomes" id="UP000288429"/>
    </source>
</evidence>
<dbReference type="AlphaFoldDB" id="A0A428UPP6"/>
<comment type="caution">
    <text evidence="2">The sequence shown here is derived from an EMBL/GenBank/DDBJ whole genome shotgun (WGS) entry which is preliminary data.</text>
</comment>
<dbReference type="Proteomes" id="UP000288429">
    <property type="component" value="Unassembled WGS sequence"/>
</dbReference>
<name>A0A428UPP6_9HYPO</name>
<keyword evidence="1" id="KW-0472">Membrane</keyword>
<evidence type="ECO:0000313" key="2">
    <source>
        <dbReference type="EMBL" id="RSM16152.1"/>
    </source>
</evidence>